<evidence type="ECO:0000256" key="1">
    <source>
        <dbReference type="SAM" id="SignalP"/>
    </source>
</evidence>
<keyword evidence="1" id="KW-0732">Signal</keyword>
<keyword evidence="3" id="KW-1185">Reference proteome</keyword>
<protein>
    <recommendedName>
        <fullName evidence="4">DUF1090 family protein</fullName>
    </recommendedName>
</protein>
<feature type="chain" id="PRO_5031449226" description="DUF1090 family protein" evidence="1">
    <location>
        <begin position="20"/>
        <end position="79"/>
    </location>
</feature>
<accession>A0A7X0NH04</accession>
<dbReference type="RefSeq" id="WP_184424041.1">
    <property type="nucleotide sequence ID" value="NZ_AP027362.1"/>
</dbReference>
<reference evidence="2 3" key="1">
    <citation type="submission" date="2020-08" db="EMBL/GenBank/DDBJ databases">
        <title>Genomic Encyclopedia of Type Strains, Phase IV (KMG-IV): sequencing the most valuable type-strain genomes for metagenomic binning, comparative biology and taxonomic classification.</title>
        <authorList>
            <person name="Goeker M."/>
        </authorList>
    </citation>
    <scope>NUCLEOTIDE SEQUENCE [LARGE SCALE GENOMIC DNA]</scope>
    <source>
        <strain evidence="2 3">DSM 26287</strain>
    </source>
</reference>
<gene>
    <name evidence="2" type="ORF">HNQ55_001752</name>
</gene>
<evidence type="ECO:0000313" key="2">
    <source>
        <dbReference type="EMBL" id="MBB6543244.1"/>
    </source>
</evidence>
<evidence type="ECO:0008006" key="4">
    <source>
        <dbReference type="Google" id="ProtNLM"/>
    </source>
</evidence>
<proteinExistence type="predicted"/>
<dbReference type="EMBL" id="JACHHU010000012">
    <property type="protein sequence ID" value="MBB6543244.1"/>
    <property type="molecule type" value="Genomic_DNA"/>
</dbReference>
<dbReference type="Proteomes" id="UP000537141">
    <property type="component" value="Unassembled WGS sequence"/>
</dbReference>
<organism evidence="2 3">
    <name type="scientific">Thalassotalea piscium</name>
    <dbReference type="NCBI Taxonomy" id="1230533"/>
    <lineage>
        <taxon>Bacteria</taxon>
        <taxon>Pseudomonadati</taxon>
        <taxon>Pseudomonadota</taxon>
        <taxon>Gammaproteobacteria</taxon>
        <taxon>Alteromonadales</taxon>
        <taxon>Colwelliaceae</taxon>
        <taxon>Thalassotalea</taxon>
    </lineage>
</organism>
<feature type="signal peptide" evidence="1">
    <location>
        <begin position="1"/>
        <end position="19"/>
    </location>
</feature>
<evidence type="ECO:0000313" key="3">
    <source>
        <dbReference type="Proteomes" id="UP000537141"/>
    </source>
</evidence>
<comment type="caution">
    <text evidence="2">The sequence shown here is derived from an EMBL/GenBank/DDBJ whole genome shotgun (WGS) entry which is preliminary data.</text>
</comment>
<sequence length="79" mass="9257">MKYVLLLALISVLSNVSFAKSKQITITKKSCATVTTKINTINKKMRNQYSAKQGESYRKKLRKLYKKENQCHKKRFKTK</sequence>
<name>A0A7X0NH04_9GAMM</name>
<dbReference type="AlphaFoldDB" id="A0A7X0NH04"/>